<dbReference type="Proteomes" id="UP000293300">
    <property type="component" value="Unassembled WGS sequence"/>
</dbReference>
<keyword evidence="3" id="KW-1185">Reference proteome</keyword>
<gene>
    <name evidence="2" type="ORF">EZL74_12430</name>
</gene>
<organism evidence="2 3">
    <name type="scientific">Flavobacterium silvisoli</name>
    <dbReference type="NCBI Taxonomy" id="2529433"/>
    <lineage>
        <taxon>Bacteria</taxon>
        <taxon>Pseudomonadati</taxon>
        <taxon>Bacteroidota</taxon>
        <taxon>Flavobacteriia</taxon>
        <taxon>Flavobacteriales</taxon>
        <taxon>Flavobacteriaceae</taxon>
        <taxon>Flavobacterium</taxon>
    </lineage>
</organism>
<keyword evidence="1" id="KW-0812">Transmembrane</keyword>
<dbReference type="InterPro" id="IPR025962">
    <property type="entry name" value="SdpI/YhfL"/>
</dbReference>
<comment type="caution">
    <text evidence="2">The sequence shown here is derived from an EMBL/GenBank/DDBJ whole genome shotgun (WGS) entry which is preliminary data.</text>
</comment>
<dbReference type="AlphaFoldDB" id="A0A4Q9YVA0"/>
<protein>
    <submittedName>
        <fullName evidence="2">SdpI family protein</fullName>
    </submittedName>
</protein>
<evidence type="ECO:0000313" key="2">
    <source>
        <dbReference type="EMBL" id="TBX65192.1"/>
    </source>
</evidence>
<dbReference type="EMBL" id="SJPE01000020">
    <property type="protein sequence ID" value="TBX65192.1"/>
    <property type="molecule type" value="Genomic_DNA"/>
</dbReference>
<name>A0A4Q9YVA0_9FLAO</name>
<dbReference type="Pfam" id="PF13630">
    <property type="entry name" value="SdpI"/>
    <property type="match status" value="1"/>
</dbReference>
<dbReference type="OrthoDB" id="3173919at2"/>
<evidence type="ECO:0000256" key="1">
    <source>
        <dbReference type="SAM" id="Phobius"/>
    </source>
</evidence>
<accession>A0A4Q9YVA0</accession>
<feature type="transmembrane region" description="Helical" evidence="1">
    <location>
        <begin position="47"/>
        <end position="66"/>
    </location>
</feature>
<sequence>MILILSVLLVFAIILKFFTPKEPNYLFGYQFGNAKKSTEHWKVANKYASNYMIALYSTTLILNLIFDYQKYDGYFLILTILLIGFIAMYFDIEKRLKGIDKTTTGNSGYPQ</sequence>
<evidence type="ECO:0000313" key="3">
    <source>
        <dbReference type="Proteomes" id="UP000293300"/>
    </source>
</evidence>
<keyword evidence="1" id="KW-0472">Membrane</keyword>
<reference evidence="2 3" key="1">
    <citation type="submission" date="2019-02" db="EMBL/GenBank/DDBJ databases">
        <title>Flavobacterium sp. RD-2-33 isolated from forest soil.</title>
        <authorList>
            <person name="Chaudhary D.K."/>
        </authorList>
    </citation>
    <scope>NUCLEOTIDE SEQUENCE [LARGE SCALE GENOMIC DNA]</scope>
    <source>
        <strain evidence="2 3">RD-2-33</strain>
    </source>
</reference>
<feature type="transmembrane region" description="Helical" evidence="1">
    <location>
        <begin position="73"/>
        <end position="90"/>
    </location>
</feature>
<proteinExistence type="predicted"/>
<dbReference type="RefSeq" id="WP_131476990.1">
    <property type="nucleotide sequence ID" value="NZ_SJPE01000020.1"/>
</dbReference>
<keyword evidence="1" id="KW-1133">Transmembrane helix</keyword>